<dbReference type="InterPro" id="IPR036249">
    <property type="entry name" value="Thioredoxin-like_sf"/>
</dbReference>
<dbReference type="RefSeq" id="WP_344817005.1">
    <property type="nucleotide sequence ID" value="NZ_BAABCT010000007.1"/>
</dbReference>
<name>A0ABP7VZR1_9FLAO</name>
<evidence type="ECO:0000313" key="1">
    <source>
        <dbReference type="EMBL" id="GAA4077908.1"/>
    </source>
</evidence>
<protein>
    <submittedName>
        <fullName evidence="1">Thioredoxin family protein</fullName>
    </submittedName>
</protein>
<proteinExistence type="predicted"/>
<gene>
    <name evidence="1" type="ORF">GCM10022389_24810</name>
</gene>
<dbReference type="Pfam" id="PF14595">
    <property type="entry name" value="Thioredoxin_9"/>
    <property type="match status" value="1"/>
</dbReference>
<organism evidence="1 2">
    <name type="scientific">Flavobacterium cheonanense</name>
    <dbReference type="NCBI Taxonomy" id="706183"/>
    <lineage>
        <taxon>Bacteria</taxon>
        <taxon>Pseudomonadati</taxon>
        <taxon>Bacteroidota</taxon>
        <taxon>Flavobacteriia</taxon>
        <taxon>Flavobacteriales</taxon>
        <taxon>Flavobacteriaceae</taxon>
        <taxon>Flavobacterium</taxon>
    </lineage>
</organism>
<dbReference type="SUPFAM" id="SSF52833">
    <property type="entry name" value="Thioredoxin-like"/>
    <property type="match status" value="1"/>
</dbReference>
<accession>A0ABP7VZR1</accession>
<dbReference type="Proteomes" id="UP001500367">
    <property type="component" value="Unassembled WGS sequence"/>
</dbReference>
<evidence type="ECO:0000313" key="2">
    <source>
        <dbReference type="Proteomes" id="UP001500367"/>
    </source>
</evidence>
<keyword evidence="2" id="KW-1185">Reference proteome</keyword>
<sequence>MNSIIEKSLKVSFSYQEYRDFVTDLAKEGKTTGHEQREDLIHYTQLNEARLHRLDKTIQVVDEVKTVLQNLSKEYTWLVISESWCGDAAQILPVINKMAEVSNKIDLRIVLRDDNEDLMNLFLTNGTKSIPKLIIIDKATNEVVNDFGPRPKGAKQLILDYKAAHGIVDETAKIELQKWYLQDKGISTQKEIMELL</sequence>
<dbReference type="Gene3D" id="3.40.30.10">
    <property type="entry name" value="Glutaredoxin"/>
    <property type="match status" value="1"/>
</dbReference>
<dbReference type="EMBL" id="BAABCT010000007">
    <property type="protein sequence ID" value="GAA4077908.1"/>
    <property type="molecule type" value="Genomic_DNA"/>
</dbReference>
<reference evidence="2" key="1">
    <citation type="journal article" date="2019" name="Int. J. Syst. Evol. Microbiol.">
        <title>The Global Catalogue of Microorganisms (GCM) 10K type strain sequencing project: providing services to taxonomists for standard genome sequencing and annotation.</title>
        <authorList>
            <consortium name="The Broad Institute Genomics Platform"/>
            <consortium name="The Broad Institute Genome Sequencing Center for Infectious Disease"/>
            <person name="Wu L."/>
            <person name="Ma J."/>
        </authorList>
    </citation>
    <scope>NUCLEOTIDE SEQUENCE [LARGE SCALE GENOMIC DNA]</scope>
    <source>
        <strain evidence="2">JCM 17069</strain>
    </source>
</reference>
<comment type="caution">
    <text evidence="1">The sequence shown here is derived from an EMBL/GenBank/DDBJ whole genome shotgun (WGS) entry which is preliminary data.</text>
</comment>